<feature type="domain" description="Major facilitator superfamily (MFS) profile" evidence="27">
    <location>
        <begin position="40"/>
        <end position="486"/>
    </location>
</feature>
<dbReference type="PANTHER" id="PTHR11662">
    <property type="entry name" value="SOLUTE CARRIER FAMILY 17"/>
    <property type="match status" value="1"/>
</dbReference>
<evidence type="ECO:0000256" key="3">
    <source>
        <dbReference type="ARBA" id="ARBA00004638"/>
    </source>
</evidence>
<dbReference type="InterPro" id="IPR050382">
    <property type="entry name" value="MFS_Na/Anion_cotransporter"/>
</dbReference>
<feature type="transmembrane region" description="Helical" evidence="26">
    <location>
        <begin position="331"/>
        <end position="351"/>
    </location>
</feature>
<evidence type="ECO:0000256" key="9">
    <source>
        <dbReference type="ARBA" id="ARBA00022989"/>
    </source>
</evidence>
<dbReference type="AlphaFoldDB" id="A0A1D1VW88"/>
<comment type="catalytic activity">
    <reaction evidence="19">
        <text>L-glutamate(out) = L-glutamate(in)</text>
        <dbReference type="Rhea" id="RHEA:66336"/>
        <dbReference type="ChEBI" id="CHEBI:29985"/>
    </reaction>
    <physiologicalReaction direction="left-to-right" evidence="19">
        <dbReference type="Rhea" id="RHEA:66337"/>
    </physiologicalReaction>
</comment>
<comment type="catalytic activity">
    <reaction evidence="15">
        <text>2 nitrate(out) + H(+)(out) = 2 nitrate(in) + H(+)(in)</text>
        <dbReference type="Rhea" id="RHEA:71539"/>
        <dbReference type="ChEBI" id="CHEBI:15378"/>
        <dbReference type="ChEBI" id="CHEBI:17632"/>
    </reaction>
    <physiologicalReaction direction="left-to-right" evidence="15">
        <dbReference type="Rhea" id="RHEA:71540"/>
    </physiologicalReaction>
</comment>
<dbReference type="STRING" id="947166.A0A1D1VW88"/>
<evidence type="ECO:0000313" key="29">
    <source>
        <dbReference type="Proteomes" id="UP000186922"/>
    </source>
</evidence>
<dbReference type="Gene3D" id="1.20.1250.20">
    <property type="entry name" value="MFS general substrate transporter like domains"/>
    <property type="match status" value="2"/>
</dbReference>
<dbReference type="OrthoDB" id="2985014at2759"/>
<evidence type="ECO:0000256" key="25">
    <source>
        <dbReference type="ARBA" id="ARBA00081925"/>
    </source>
</evidence>
<evidence type="ECO:0000256" key="12">
    <source>
        <dbReference type="ARBA" id="ARBA00023180"/>
    </source>
</evidence>
<feature type="transmembrane region" description="Helical" evidence="26">
    <location>
        <begin position="287"/>
        <end position="311"/>
    </location>
</feature>
<evidence type="ECO:0000256" key="8">
    <source>
        <dbReference type="ARBA" id="ARBA00022847"/>
    </source>
</evidence>
<dbReference type="InterPro" id="IPR011701">
    <property type="entry name" value="MFS"/>
</dbReference>
<evidence type="ECO:0000256" key="24">
    <source>
        <dbReference type="ARBA" id="ARBA00081195"/>
    </source>
</evidence>
<feature type="transmembrane region" description="Helical" evidence="26">
    <location>
        <begin position="201"/>
        <end position="222"/>
    </location>
</feature>
<protein>
    <recommendedName>
        <fullName evidence="22">Sialin</fullName>
    </recommendedName>
    <alternativeName>
        <fullName evidence="25">H(+)/nitrate cotransporter</fullName>
    </alternativeName>
    <alternativeName>
        <fullName evidence="23">H(+)/sialic acid cotransporter</fullName>
    </alternativeName>
    <alternativeName>
        <fullName evidence="24">Vesicular excitatory amino acid transporter</fullName>
    </alternativeName>
</protein>
<organism evidence="28 29">
    <name type="scientific">Ramazzottius varieornatus</name>
    <name type="common">Water bear</name>
    <name type="synonym">Tardigrade</name>
    <dbReference type="NCBI Taxonomy" id="947166"/>
    <lineage>
        <taxon>Eukaryota</taxon>
        <taxon>Metazoa</taxon>
        <taxon>Ecdysozoa</taxon>
        <taxon>Tardigrada</taxon>
        <taxon>Eutardigrada</taxon>
        <taxon>Parachela</taxon>
        <taxon>Hypsibioidea</taxon>
        <taxon>Ramazzottiidae</taxon>
        <taxon>Ramazzottius</taxon>
    </lineage>
</organism>
<feature type="transmembrane region" description="Helical" evidence="26">
    <location>
        <begin position="423"/>
        <end position="450"/>
    </location>
</feature>
<dbReference type="GO" id="GO:0046942">
    <property type="term" value="P:carboxylic acid transport"/>
    <property type="evidence" value="ECO:0007669"/>
    <property type="project" value="UniProtKB-ARBA"/>
</dbReference>
<keyword evidence="14" id="KW-0968">Cytoplasmic vesicle</keyword>
<comment type="subcellular location">
    <subcellularLocation>
        <location evidence="2">Basolateral cell membrane</location>
        <topology evidence="2">Multi-pass membrane protein</topology>
    </subcellularLocation>
    <subcellularLocation>
        <location evidence="3">Cytoplasmic vesicle</location>
        <location evidence="3">Secretory vesicle membrane</location>
        <topology evidence="3">Multi-pass membrane protein</topology>
    </subcellularLocation>
    <subcellularLocation>
        <location evidence="1">Cytoplasmic vesicle</location>
        <location evidence="1">Secretory vesicle</location>
        <location evidence="1">Synaptic vesicle membrane</location>
    </subcellularLocation>
    <subcellularLocation>
        <location evidence="4">Lysosome membrane</location>
    </subcellularLocation>
</comment>
<dbReference type="InterPro" id="IPR020846">
    <property type="entry name" value="MFS_dom"/>
</dbReference>
<feature type="transmembrane region" description="Helical" evidence="26">
    <location>
        <begin position="139"/>
        <end position="157"/>
    </location>
</feature>
<dbReference type="GO" id="GO:0006820">
    <property type="term" value="P:monoatomic anion transport"/>
    <property type="evidence" value="ECO:0007669"/>
    <property type="project" value="TreeGrafter"/>
</dbReference>
<keyword evidence="7 26" id="KW-0812">Transmembrane</keyword>
<reference evidence="28 29" key="1">
    <citation type="journal article" date="2016" name="Nat. Commun.">
        <title>Extremotolerant tardigrade genome and improved radiotolerance of human cultured cells by tardigrade-unique protein.</title>
        <authorList>
            <person name="Hashimoto T."/>
            <person name="Horikawa D.D."/>
            <person name="Saito Y."/>
            <person name="Kuwahara H."/>
            <person name="Kozuka-Hata H."/>
            <person name="Shin-I T."/>
            <person name="Minakuchi Y."/>
            <person name="Ohishi K."/>
            <person name="Motoyama A."/>
            <person name="Aizu T."/>
            <person name="Enomoto A."/>
            <person name="Kondo K."/>
            <person name="Tanaka S."/>
            <person name="Hara Y."/>
            <person name="Koshikawa S."/>
            <person name="Sagara H."/>
            <person name="Miura T."/>
            <person name="Yokobori S."/>
            <person name="Miyagawa K."/>
            <person name="Suzuki Y."/>
            <person name="Kubo T."/>
            <person name="Oyama M."/>
            <person name="Kohara Y."/>
            <person name="Fujiyama A."/>
            <person name="Arakawa K."/>
            <person name="Katayama T."/>
            <person name="Toyoda A."/>
            <person name="Kunieda T."/>
        </authorList>
    </citation>
    <scope>NUCLEOTIDE SEQUENCE [LARGE SCALE GENOMIC DNA]</scope>
    <source>
        <strain evidence="28 29">YOKOZUNA-1</strain>
    </source>
</reference>
<evidence type="ECO:0000256" key="13">
    <source>
        <dbReference type="ARBA" id="ARBA00023228"/>
    </source>
</evidence>
<feature type="transmembrane region" description="Helical" evidence="26">
    <location>
        <begin position="169"/>
        <end position="189"/>
    </location>
</feature>
<dbReference type="InterPro" id="IPR036259">
    <property type="entry name" value="MFS_trans_sf"/>
</dbReference>
<evidence type="ECO:0000256" key="2">
    <source>
        <dbReference type="ARBA" id="ARBA00004554"/>
    </source>
</evidence>
<accession>A0A1D1VW88</accession>
<keyword evidence="29" id="KW-1185">Reference proteome</keyword>
<feature type="transmembrane region" description="Helical" evidence="26">
    <location>
        <begin position="375"/>
        <end position="403"/>
    </location>
</feature>
<evidence type="ECO:0000256" key="16">
    <source>
        <dbReference type="ARBA" id="ARBA00050554"/>
    </source>
</evidence>
<comment type="function">
    <text evidence="21">Receptor for CM101, a polysaccharide produced by group B Streptococcus with antipathoangiogenic properties.</text>
</comment>
<keyword evidence="5" id="KW-0813">Transport</keyword>
<dbReference type="Pfam" id="PF07690">
    <property type="entry name" value="MFS_1"/>
    <property type="match status" value="1"/>
</dbReference>
<proteinExistence type="predicted"/>
<dbReference type="FunFam" id="1.20.1250.20:FF:000067">
    <property type="entry name" value="sialin isoform X2"/>
    <property type="match status" value="1"/>
</dbReference>
<dbReference type="SUPFAM" id="SSF103473">
    <property type="entry name" value="MFS general substrate transporter"/>
    <property type="match status" value="1"/>
</dbReference>
<evidence type="ECO:0000256" key="1">
    <source>
        <dbReference type="ARBA" id="ARBA00004432"/>
    </source>
</evidence>
<dbReference type="FunFam" id="1.20.1250.20:FF:000003">
    <property type="entry name" value="Solute carrier family 17 member 3"/>
    <property type="match status" value="1"/>
</dbReference>
<gene>
    <name evidence="28" type="primary">RvY_15809</name>
    <name evidence="28" type="synonym">RvY_15809.1</name>
    <name evidence="28" type="ORF">RvY_15809-1</name>
</gene>
<evidence type="ECO:0000256" key="11">
    <source>
        <dbReference type="ARBA" id="ARBA00023136"/>
    </source>
</evidence>
<dbReference type="Proteomes" id="UP000186922">
    <property type="component" value="Unassembled WGS sequence"/>
</dbReference>
<evidence type="ECO:0000256" key="6">
    <source>
        <dbReference type="ARBA" id="ARBA00022475"/>
    </source>
</evidence>
<comment type="catalytic activity">
    <reaction evidence="18">
        <text>N-acetyl-L-aspartyl-L-glutamate(out) = N-acetyl-L-aspartyl-L-glutamate(in)</text>
        <dbReference type="Rhea" id="RHEA:72599"/>
        <dbReference type="ChEBI" id="CHEBI:76931"/>
    </reaction>
    <physiologicalReaction direction="left-to-right" evidence="18">
        <dbReference type="Rhea" id="RHEA:72600"/>
    </physiologicalReaction>
</comment>
<comment type="catalytic activity">
    <reaction evidence="20">
        <text>D-glucuronate(out) + H(+)(out) = D-glucuronate(in) + H(+)(in)</text>
        <dbReference type="Rhea" id="RHEA:72591"/>
        <dbReference type="ChEBI" id="CHEBI:15378"/>
        <dbReference type="ChEBI" id="CHEBI:58720"/>
    </reaction>
    <physiologicalReaction direction="left-to-right" evidence="20">
        <dbReference type="Rhea" id="RHEA:72592"/>
    </physiologicalReaction>
</comment>
<evidence type="ECO:0000256" key="10">
    <source>
        <dbReference type="ARBA" id="ARBA00023018"/>
    </source>
</evidence>
<dbReference type="GO" id="GO:0030672">
    <property type="term" value="C:synaptic vesicle membrane"/>
    <property type="evidence" value="ECO:0007669"/>
    <property type="project" value="UniProtKB-SubCell"/>
</dbReference>
<dbReference type="GO" id="GO:0015293">
    <property type="term" value="F:symporter activity"/>
    <property type="evidence" value="ECO:0007669"/>
    <property type="project" value="UniProtKB-KW"/>
</dbReference>
<comment type="catalytic activity">
    <reaction evidence="16">
        <text>L-aspartate(out) = L-aspartate(in)</text>
        <dbReference type="Rhea" id="RHEA:66332"/>
        <dbReference type="ChEBI" id="CHEBI:29991"/>
    </reaction>
    <physiologicalReaction direction="left-to-right" evidence="16">
        <dbReference type="Rhea" id="RHEA:66333"/>
    </physiologicalReaction>
</comment>
<evidence type="ECO:0000256" key="17">
    <source>
        <dbReference type="ARBA" id="ARBA00050625"/>
    </source>
</evidence>
<evidence type="ECO:0000256" key="21">
    <source>
        <dbReference type="ARBA" id="ARBA00056891"/>
    </source>
</evidence>
<dbReference type="EMBL" id="BDGG01000012">
    <property type="protein sequence ID" value="GAV05727.1"/>
    <property type="molecule type" value="Genomic_DNA"/>
</dbReference>
<evidence type="ECO:0000259" key="27">
    <source>
        <dbReference type="PROSITE" id="PS50850"/>
    </source>
</evidence>
<keyword evidence="11 26" id="KW-0472">Membrane</keyword>
<evidence type="ECO:0000256" key="18">
    <source>
        <dbReference type="ARBA" id="ARBA00051403"/>
    </source>
</evidence>
<evidence type="ECO:0000256" key="15">
    <source>
        <dbReference type="ARBA" id="ARBA00050101"/>
    </source>
</evidence>
<evidence type="ECO:0000256" key="14">
    <source>
        <dbReference type="ARBA" id="ARBA00023329"/>
    </source>
</evidence>
<sequence>MESSRNDRQPLLTASDEFASGEAFFRTDQEKRPWIPVRYLMVILAFFGFCNLYALRVNMSIAIVSMVITNSSNGESHENTGQDVCPHPNKSSSSHVVTGEFVWDSQTQGIILGSFFYGYIFTQLAGAEIAKRYGPKHPFGFSVLISGLLALLIPTAARWSTGALITIRTLQGFFQGVCFPSMHSFLGNWAPTLERTKMATIAYSGTQTGTVISLLLSGWIAEWAGWEWIFYTFGACACVWYLFWVFLAFDSPERHPSISQVERAYIVGASGKSKVVVANPSVPWRKIFLSLPVWAICVAHFGNNWGFYTLLTNLSTYFSTILHFSLKENGFLSALPYLAMAVFMPICGYFADSLRSFRVLSTTGVRKVFHVTGQLLPAVCLVSVGYVGCNSSLAVALLVLAVASSAFAQSGYQVNHVDISPNFAGILMGISNTLATVPGIVGPYVVGLITSSSLGQLEQWRLVFFISAGVYVVTAIFYAIFASGELESWERKTVRDDVEEDRETLPVYSKDPRI</sequence>
<keyword evidence="9 26" id="KW-1133">Transmembrane helix</keyword>
<evidence type="ECO:0000256" key="5">
    <source>
        <dbReference type="ARBA" id="ARBA00022448"/>
    </source>
</evidence>
<dbReference type="PANTHER" id="PTHR11662:SF399">
    <property type="entry name" value="FI19708P1-RELATED"/>
    <property type="match status" value="1"/>
</dbReference>
<feature type="transmembrane region" description="Helical" evidence="26">
    <location>
        <begin position="228"/>
        <end position="249"/>
    </location>
</feature>
<keyword evidence="12" id="KW-0325">Glycoprotein</keyword>
<name>A0A1D1VW88_RAMVA</name>
<evidence type="ECO:0000256" key="26">
    <source>
        <dbReference type="SAM" id="Phobius"/>
    </source>
</evidence>
<evidence type="ECO:0000256" key="20">
    <source>
        <dbReference type="ARBA" id="ARBA00051612"/>
    </source>
</evidence>
<keyword evidence="10" id="KW-0770">Synapse</keyword>
<feature type="transmembrane region" description="Helical" evidence="26">
    <location>
        <begin position="39"/>
        <end position="68"/>
    </location>
</feature>
<keyword evidence="6" id="KW-1003">Cell membrane</keyword>
<evidence type="ECO:0000256" key="7">
    <source>
        <dbReference type="ARBA" id="ARBA00022692"/>
    </source>
</evidence>
<keyword evidence="13" id="KW-0458">Lysosome</keyword>
<comment type="caution">
    <text evidence="28">The sequence shown here is derived from an EMBL/GenBank/DDBJ whole genome shotgun (WGS) entry which is preliminary data.</text>
</comment>
<evidence type="ECO:0000256" key="19">
    <source>
        <dbReference type="ARBA" id="ARBA00051447"/>
    </source>
</evidence>
<dbReference type="GO" id="GO:0005765">
    <property type="term" value="C:lysosomal membrane"/>
    <property type="evidence" value="ECO:0007669"/>
    <property type="project" value="UniProtKB-SubCell"/>
</dbReference>
<feature type="transmembrane region" description="Helical" evidence="26">
    <location>
        <begin position="109"/>
        <end position="127"/>
    </location>
</feature>
<evidence type="ECO:0000256" key="23">
    <source>
        <dbReference type="ARBA" id="ARBA00080244"/>
    </source>
</evidence>
<evidence type="ECO:0000313" key="28">
    <source>
        <dbReference type="EMBL" id="GAV05727.1"/>
    </source>
</evidence>
<dbReference type="CDD" id="cd17318">
    <property type="entry name" value="MFS_SLC17"/>
    <property type="match status" value="1"/>
</dbReference>
<keyword evidence="8" id="KW-0769">Symport</keyword>
<dbReference type="GO" id="GO:0016323">
    <property type="term" value="C:basolateral plasma membrane"/>
    <property type="evidence" value="ECO:0007669"/>
    <property type="project" value="UniProtKB-SubCell"/>
</dbReference>
<evidence type="ECO:0000256" key="4">
    <source>
        <dbReference type="ARBA" id="ARBA00004656"/>
    </source>
</evidence>
<feature type="transmembrane region" description="Helical" evidence="26">
    <location>
        <begin position="462"/>
        <end position="481"/>
    </location>
</feature>
<comment type="catalytic activity">
    <reaction evidence="17">
        <text>N-acetylneuraminate(in) + H(+)(in) = N-acetylneuraminate(out) + H(+)(out)</text>
        <dbReference type="Rhea" id="RHEA:28987"/>
        <dbReference type="ChEBI" id="CHEBI:15378"/>
        <dbReference type="ChEBI" id="CHEBI:35418"/>
    </reaction>
    <physiologicalReaction direction="right-to-left" evidence="17">
        <dbReference type="Rhea" id="RHEA:28989"/>
    </physiologicalReaction>
</comment>
<dbReference type="PROSITE" id="PS50850">
    <property type="entry name" value="MFS"/>
    <property type="match status" value="1"/>
</dbReference>
<evidence type="ECO:0000256" key="22">
    <source>
        <dbReference type="ARBA" id="ARBA00069713"/>
    </source>
</evidence>